<keyword evidence="3" id="KW-1185">Reference proteome</keyword>
<evidence type="ECO:0000256" key="1">
    <source>
        <dbReference type="SAM" id="MobiDB-lite"/>
    </source>
</evidence>
<reference evidence="2 3" key="2">
    <citation type="submission" date="2015-10" db="EMBL/GenBank/DDBJ databases">
        <title>Draft Genome Sequence of Prosthecomicrobium hirschii ATCC 27832.</title>
        <authorList>
            <person name="Daniel J."/>
            <person name="Givan S.A."/>
            <person name="Brun Y.V."/>
            <person name="Brown P.J."/>
        </authorList>
    </citation>
    <scope>NUCLEOTIDE SEQUENCE [LARGE SCALE GENOMIC DNA]</scope>
    <source>
        <strain evidence="2 3">16</strain>
    </source>
</reference>
<name>A0A0P6VSN5_9HYPH</name>
<organism evidence="2 3">
    <name type="scientific">Prosthecodimorpha hirschii</name>
    <dbReference type="NCBI Taxonomy" id="665126"/>
    <lineage>
        <taxon>Bacteria</taxon>
        <taxon>Pseudomonadati</taxon>
        <taxon>Pseudomonadota</taxon>
        <taxon>Alphaproteobacteria</taxon>
        <taxon>Hyphomicrobiales</taxon>
        <taxon>Ancalomicrobiaceae</taxon>
        <taxon>Prosthecodimorpha</taxon>
    </lineage>
</organism>
<evidence type="ECO:0000313" key="2">
    <source>
        <dbReference type="EMBL" id="KPL54718.1"/>
    </source>
</evidence>
<feature type="compositionally biased region" description="Basic and acidic residues" evidence="1">
    <location>
        <begin position="21"/>
        <end position="42"/>
    </location>
</feature>
<dbReference type="Proteomes" id="UP000048984">
    <property type="component" value="Unassembled WGS sequence"/>
</dbReference>
<sequence>MDGLSARTSEPSRTRHLSLSRQDKTRAVPKDKVAEGTVKKSDKPSYGLKFFREKLQMTPFGRRFDPSRDTGTVVGPYRVIADKNRGVEPGFVALKDWTPKDTAKLSTPGHAFSVRADAFLDRGMHPWSGSHAVRSEAAKYLAARDPSVGFRPGKDDPFHFISRNPDLKAEVYGALKSSERVFPALKKHVMDNEKKFNTRHYVKLDYREAQGSGRGEERTYTLPKSNAKSFGFGAIGKFFHQMARRQTPDAINRDAMRESLANDLMSRFGIFAQKMKLVPTVYQPPNGPPVPKLLLDGTHMSGRNGEKFSDFEGAIVGGPRNGQLVKLGEDGKPVKNARGHYEVDTSIREMGRNKIFMLLLGDRDAIGSKGGNKGRVGNEFAAIDPGHSLETGGQNLMARKDIRSDMSFEQPSIFDGKCYKNFSIFDQSPFSERMEGVKELARLSKTNEDVAVFREYAATFGKDNPGLDFSGQIGEMEKAYLSRREHILDVFGDRLAVYDFDFSGVRSPMTPETAQRNTLDVLDALEKISSEHSWMSGNTELEYPMVKNRTEWQVKEQGDTLEFRAEGVGRSARRQLENFVAAQTPNGRYTIVEDNGSLVLRIPKADIGQAHGDFSMTALKRQDRVPV</sequence>
<dbReference type="AlphaFoldDB" id="A0A0P6VSN5"/>
<protein>
    <submittedName>
        <fullName evidence="2">Uncharacterized protein</fullName>
    </submittedName>
</protein>
<gene>
    <name evidence="2" type="ORF">ABB55_22885</name>
</gene>
<accession>A0A0P6VSN5</accession>
<reference evidence="2 3" key="1">
    <citation type="submission" date="2015-09" db="EMBL/GenBank/DDBJ databases">
        <authorList>
            <person name="Jackson K.R."/>
            <person name="Lunt B.L."/>
            <person name="Fisher J.N.B."/>
            <person name="Gardner A.V."/>
            <person name="Bailey M.E."/>
            <person name="Deus L.M."/>
            <person name="Earl A.S."/>
            <person name="Gibby P.D."/>
            <person name="Hartmann K.A."/>
            <person name="Liu J.E."/>
            <person name="Manci A.M."/>
            <person name="Nielsen D.A."/>
            <person name="Solomon M.B."/>
            <person name="Breakwell D.P."/>
            <person name="Burnett S.H."/>
            <person name="Grose J.H."/>
        </authorList>
    </citation>
    <scope>NUCLEOTIDE SEQUENCE [LARGE SCALE GENOMIC DNA]</scope>
    <source>
        <strain evidence="2 3">16</strain>
    </source>
</reference>
<feature type="region of interest" description="Disordered" evidence="1">
    <location>
        <begin position="1"/>
        <end position="42"/>
    </location>
</feature>
<dbReference type="STRING" id="665126.ABB55_22885"/>
<comment type="caution">
    <text evidence="2">The sequence shown here is derived from an EMBL/GenBank/DDBJ whole genome shotgun (WGS) entry which is preliminary data.</text>
</comment>
<dbReference type="RefSeq" id="WP_054360884.1">
    <property type="nucleotide sequence ID" value="NZ_LJYW01000001.1"/>
</dbReference>
<dbReference type="EMBL" id="LJYW01000001">
    <property type="protein sequence ID" value="KPL54718.1"/>
    <property type="molecule type" value="Genomic_DNA"/>
</dbReference>
<proteinExistence type="predicted"/>
<feature type="compositionally biased region" description="Polar residues" evidence="1">
    <location>
        <begin position="1"/>
        <end position="11"/>
    </location>
</feature>
<evidence type="ECO:0000313" key="3">
    <source>
        <dbReference type="Proteomes" id="UP000048984"/>
    </source>
</evidence>